<dbReference type="SUPFAM" id="SSF53649">
    <property type="entry name" value="Alkaline phosphatase-like"/>
    <property type="match status" value="1"/>
</dbReference>
<evidence type="ECO:0000256" key="3">
    <source>
        <dbReference type="ARBA" id="ARBA00022801"/>
    </source>
</evidence>
<dbReference type="RefSeq" id="WP_184179863.1">
    <property type="nucleotide sequence ID" value="NZ_JACHGF010000019.1"/>
</dbReference>
<evidence type="ECO:0000259" key="5">
    <source>
        <dbReference type="Pfam" id="PF00884"/>
    </source>
</evidence>
<protein>
    <submittedName>
        <fullName evidence="6">Arylsulfatase A-like enzyme</fullName>
    </submittedName>
</protein>
<dbReference type="AlphaFoldDB" id="A0A840TT07"/>
<gene>
    <name evidence="6" type="ORF">HNQ92_005690</name>
</gene>
<comment type="similarity">
    <text evidence="1">Belongs to the sulfatase family.</text>
</comment>
<evidence type="ECO:0000313" key="7">
    <source>
        <dbReference type="Proteomes" id="UP000557307"/>
    </source>
</evidence>
<keyword evidence="3" id="KW-0378">Hydrolase</keyword>
<organism evidence="6 7">
    <name type="scientific">Rhabdobacter roseus</name>
    <dbReference type="NCBI Taxonomy" id="1655419"/>
    <lineage>
        <taxon>Bacteria</taxon>
        <taxon>Pseudomonadati</taxon>
        <taxon>Bacteroidota</taxon>
        <taxon>Cytophagia</taxon>
        <taxon>Cytophagales</taxon>
        <taxon>Cytophagaceae</taxon>
        <taxon>Rhabdobacter</taxon>
    </lineage>
</organism>
<evidence type="ECO:0000256" key="4">
    <source>
        <dbReference type="ARBA" id="ARBA00022837"/>
    </source>
</evidence>
<dbReference type="InterPro" id="IPR050738">
    <property type="entry name" value="Sulfatase"/>
</dbReference>
<keyword evidence="2" id="KW-0479">Metal-binding</keyword>
<evidence type="ECO:0000256" key="2">
    <source>
        <dbReference type="ARBA" id="ARBA00022723"/>
    </source>
</evidence>
<name>A0A840TT07_9BACT</name>
<dbReference type="GO" id="GO:0004065">
    <property type="term" value="F:arylsulfatase activity"/>
    <property type="evidence" value="ECO:0007669"/>
    <property type="project" value="TreeGrafter"/>
</dbReference>
<accession>A0A840TT07</accession>
<comment type="caution">
    <text evidence="6">The sequence shown here is derived from an EMBL/GenBank/DDBJ whole genome shotgun (WGS) entry which is preliminary data.</text>
</comment>
<reference evidence="6 7" key="1">
    <citation type="submission" date="2020-08" db="EMBL/GenBank/DDBJ databases">
        <title>Genomic Encyclopedia of Type Strains, Phase IV (KMG-IV): sequencing the most valuable type-strain genomes for metagenomic binning, comparative biology and taxonomic classification.</title>
        <authorList>
            <person name="Goeker M."/>
        </authorList>
    </citation>
    <scope>NUCLEOTIDE SEQUENCE [LARGE SCALE GENOMIC DNA]</scope>
    <source>
        <strain evidence="6 7">DSM 105074</strain>
    </source>
</reference>
<sequence>MKNDFLKVFGMALGGVVFSGMTFLPQPPNVPQKPNILLILTDDQGFHDVGYYGTSDLRTPHMDQLTREGMRFDHFYANSTVCSPTRAALLSGQYQDQVGVPGVIRTHAENSWGYLAPRTSLLPAQLKKAGYHTALIGKWHLGLESPNTPNERGFDTFKGWLGDMMDDYWQKRRHEINYMRDNTTTIDPKGHATDLFTQWSVDYIHQQAQDARPFFLYLAYNAPHTPVQPPAEWLQKVKARQPGISPKRAELVALLEHLDDGIGKVIAALKASGQYANTLIVFTSDNGGHLPSLANNGPTRDGKGSMYEGGLRVPASMVWPGTIKPGTVSDQVNLSMDIYPTLLEVAGLTPDPWLNGRSFLPTLRGQSPSPEARPLYFTRREGGTDYAGQCIYALRLGPWKLLQNNPFEPLELYNLVDDPLEKTNVLAQQPEVYKKLNGLLMQHIQQGGKVPWQKPDPSH</sequence>
<dbReference type="PANTHER" id="PTHR42693:SF33">
    <property type="entry name" value="ARYLSULFATASE"/>
    <property type="match status" value="1"/>
</dbReference>
<proteinExistence type="inferred from homology"/>
<dbReference type="InterPro" id="IPR017850">
    <property type="entry name" value="Alkaline_phosphatase_core_sf"/>
</dbReference>
<keyword evidence="7" id="KW-1185">Reference proteome</keyword>
<dbReference type="PROSITE" id="PS00149">
    <property type="entry name" value="SULFATASE_2"/>
    <property type="match status" value="1"/>
</dbReference>
<keyword evidence="4" id="KW-0106">Calcium</keyword>
<dbReference type="Gene3D" id="3.40.720.10">
    <property type="entry name" value="Alkaline Phosphatase, subunit A"/>
    <property type="match status" value="1"/>
</dbReference>
<dbReference type="GO" id="GO:0046872">
    <property type="term" value="F:metal ion binding"/>
    <property type="evidence" value="ECO:0007669"/>
    <property type="project" value="UniProtKB-KW"/>
</dbReference>
<dbReference type="PANTHER" id="PTHR42693">
    <property type="entry name" value="ARYLSULFATASE FAMILY MEMBER"/>
    <property type="match status" value="1"/>
</dbReference>
<dbReference type="EMBL" id="JACHGF010000019">
    <property type="protein sequence ID" value="MBB5287526.1"/>
    <property type="molecule type" value="Genomic_DNA"/>
</dbReference>
<evidence type="ECO:0000256" key="1">
    <source>
        <dbReference type="ARBA" id="ARBA00008779"/>
    </source>
</evidence>
<dbReference type="InterPro" id="IPR024607">
    <property type="entry name" value="Sulfatase_CS"/>
</dbReference>
<dbReference type="InterPro" id="IPR000917">
    <property type="entry name" value="Sulfatase_N"/>
</dbReference>
<dbReference type="Gene3D" id="3.30.1120.10">
    <property type="match status" value="1"/>
</dbReference>
<dbReference type="Pfam" id="PF00884">
    <property type="entry name" value="Sulfatase"/>
    <property type="match status" value="1"/>
</dbReference>
<feature type="domain" description="Sulfatase N-terminal" evidence="5">
    <location>
        <begin position="34"/>
        <end position="347"/>
    </location>
</feature>
<dbReference type="Proteomes" id="UP000557307">
    <property type="component" value="Unassembled WGS sequence"/>
</dbReference>
<evidence type="ECO:0000313" key="6">
    <source>
        <dbReference type="EMBL" id="MBB5287526.1"/>
    </source>
</evidence>